<proteinExistence type="predicted"/>
<feature type="chain" id="PRO_5012170204" description="Toxin co-regulated pilus biosynthesis protein Q" evidence="1">
    <location>
        <begin position="24"/>
        <end position="133"/>
    </location>
</feature>
<dbReference type="Proteomes" id="UP000194450">
    <property type="component" value="Unassembled WGS sequence"/>
</dbReference>
<protein>
    <recommendedName>
        <fullName evidence="4">Toxin co-regulated pilus biosynthesis protein Q</fullName>
    </recommendedName>
</protein>
<evidence type="ECO:0008006" key="4">
    <source>
        <dbReference type="Google" id="ProtNLM"/>
    </source>
</evidence>
<dbReference type="AlphaFoldDB" id="A0A1Y6EKW6"/>
<sequence length="133" mass="15138">MYLVKPAVSIIPLLLLGSHSAWAQLPPCQPLNTSVEIAPATVPEQAKKVAMLLREGLLKPQLTAILEKHFNIHLVDWQASPHHRWPSEYRVDAWSWAELLSRVLEPYGMQLIIHANRSAVVRYRFPTDSKQQS</sequence>
<dbReference type="RefSeq" id="WP_086433981.1">
    <property type="nucleotide sequence ID" value="NZ_FXWH01000001.1"/>
</dbReference>
<feature type="signal peptide" evidence="1">
    <location>
        <begin position="1"/>
        <end position="23"/>
    </location>
</feature>
<dbReference type="EMBL" id="FXWH01000001">
    <property type="protein sequence ID" value="SMQ63284.1"/>
    <property type="molecule type" value="Genomic_DNA"/>
</dbReference>
<gene>
    <name evidence="2" type="ORF">SAMN06297229_0832</name>
</gene>
<keyword evidence="3" id="KW-1185">Reference proteome</keyword>
<dbReference type="OrthoDB" id="6238689at2"/>
<evidence type="ECO:0000313" key="3">
    <source>
        <dbReference type="Proteomes" id="UP000194450"/>
    </source>
</evidence>
<organism evidence="2 3">
    <name type="scientific">Pseudidiomarina planktonica</name>
    <dbReference type="NCBI Taxonomy" id="1323738"/>
    <lineage>
        <taxon>Bacteria</taxon>
        <taxon>Pseudomonadati</taxon>
        <taxon>Pseudomonadota</taxon>
        <taxon>Gammaproteobacteria</taxon>
        <taxon>Alteromonadales</taxon>
        <taxon>Idiomarinaceae</taxon>
        <taxon>Pseudidiomarina</taxon>
    </lineage>
</organism>
<evidence type="ECO:0000256" key="1">
    <source>
        <dbReference type="SAM" id="SignalP"/>
    </source>
</evidence>
<keyword evidence="1" id="KW-0732">Signal</keyword>
<name>A0A1Y6EKW6_9GAMM</name>
<evidence type="ECO:0000313" key="2">
    <source>
        <dbReference type="EMBL" id="SMQ63284.1"/>
    </source>
</evidence>
<accession>A0A1Y6EKW6</accession>
<reference evidence="3" key="1">
    <citation type="submission" date="2017-04" db="EMBL/GenBank/DDBJ databases">
        <authorList>
            <person name="Varghese N."/>
            <person name="Submissions S."/>
        </authorList>
    </citation>
    <scope>NUCLEOTIDE SEQUENCE [LARGE SCALE GENOMIC DNA]</scope>
</reference>